<dbReference type="SMART" id="SM01011">
    <property type="entry name" value="AMP_N"/>
    <property type="match status" value="1"/>
</dbReference>
<dbReference type="GO" id="GO:0030145">
    <property type="term" value="F:manganese ion binding"/>
    <property type="evidence" value="ECO:0007669"/>
    <property type="project" value="InterPro"/>
</dbReference>
<dbReference type="PROSITE" id="PS00491">
    <property type="entry name" value="PROLINE_PEPTIDASE"/>
    <property type="match status" value="1"/>
</dbReference>
<evidence type="ECO:0000313" key="11">
    <source>
        <dbReference type="Proteomes" id="UP000524246"/>
    </source>
</evidence>
<sequence length="431" mass="48308">MNHIYRKRIAKLEKKLKESNGALILSSAPLPLRNRDSIYPYRQNSDFYYLCGSSERDLSLLVSSKEKAPLLFAPKTDPKRIVWEGETEDIKKIAKNIGANLLVTDDPREEITTRLRGVDKLYFQNLKGSLSFRIAKDLMKIPVFQKGALPSCFENIENLMLPLRIYKDKDEINLIKKASSITSAALDEALPYIAPDVPERFIQATIDYWFRVFGGENAFPTIVGSGPNAAFLHYDKCNRTAKKGELMLIDCGAEYQCYASDLTRVFPVSGYFEGIQADVYGIVLEAQKEAIKRVKHGVKVQAIYDAAAKVLCDGLLSIGILKGKASKCFQDKAFLEYFPHSISHTLGLDVHDVGNLRGNNEAVLEEGMVISVEPGLYFRKRTGKVPPCGVRIEDIVHVTKKGCEVLSSYPKEFDQVMETMSLSQENFDAVP</sequence>
<comment type="caution">
    <text evidence="10">The sequence shown here is derived from an EMBL/GenBank/DDBJ whole genome shotgun (WGS) entry which is preliminary data.</text>
</comment>
<organism evidence="10 11">
    <name type="scientific">SAR324 cluster bacterium</name>
    <dbReference type="NCBI Taxonomy" id="2024889"/>
    <lineage>
        <taxon>Bacteria</taxon>
        <taxon>Deltaproteobacteria</taxon>
        <taxon>SAR324 cluster</taxon>
    </lineage>
</organism>
<dbReference type="GO" id="GO:0070006">
    <property type="term" value="F:metalloaminopeptidase activity"/>
    <property type="evidence" value="ECO:0007669"/>
    <property type="project" value="InterPro"/>
</dbReference>
<reference evidence="10 11" key="1">
    <citation type="journal article" date="2020" name="Biotechnol. Biofuels">
        <title>New insights from the biogas microbiome by comprehensive genome-resolved metagenomics of nearly 1600 species originating from multiple anaerobic digesters.</title>
        <authorList>
            <person name="Campanaro S."/>
            <person name="Treu L."/>
            <person name="Rodriguez-R L.M."/>
            <person name="Kovalovszki A."/>
            <person name="Ziels R.M."/>
            <person name="Maus I."/>
            <person name="Zhu X."/>
            <person name="Kougias P.G."/>
            <person name="Basile A."/>
            <person name="Luo G."/>
            <person name="Schluter A."/>
            <person name="Konstantinidis K.T."/>
            <person name="Angelidaki I."/>
        </authorList>
    </citation>
    <scope>NUCLEOTIDE SEQUENCE [LARGE SCALE GENOMIC DNA]</scope>
    <source>
        <strain evidence="10">AS27yjCOA_65</strain>
    </source>
</reference>
<dbReference type="Pfam" id="PF05195">
    <property type="entry name" value="AMP_N"/>
    <property type="match status" value="1"/>
</dbReference>
<keyword evidence="5 8" id="KW-0479">Metal-binding</keyword>
<accession>A0A7X9FPN2</accession>
<evidence type="ECO:0000256" key="2">
    <source>
        <dbReference type="ARBA" id="ARBA00001936"/>
    </source>
</evidence>
<evidence type="ECO:0000256" key="5">
    <source>
        <dbReference type="ARBA" id="ARBA00022723"/>
    </source>
</evidence>
<proteinExistence type="inferred from homology"/>
<dbReference type="Gene3D" id="3.90.230.10">
    <property type="entry name" value="Creatinase/methionine aminopeptidase superfamily"/>
    <property type="match status" value="1"/>
</dbReference>
<evidence type="ECO:0000256" key="6">
    <source>
        <dbReference type="ARBA" id="ARBA00022801"/>
    </source>
</evidence>
<dbReference type="SUPFAM" id="SSF55920">
    <property type="entry name" value="Creatinase/aminopeptidase"/>
    <property type="match status" value="1"/>
</dbReference>
<evidence type="ECO:0000256" key="7">
    <source>
        <dbReference type="ARBA" id="ARBA00023211"/>
    </source>
</evidence>
<evidence type="ECO:0000259" key="9">
    <source>
        <dbReference type="SMART" id="SM01011"/>
    </source>
</evidence>
<comment type="cofactor">
    <cofactor evidence="2">
        <name>Mn(2+)</name>
        <dbReference type="ChEBI" id="CHEBI:29035"/>
    </cofactor>
</comment>
<gene>
    <name evidence="10" type="ORF">GYA55_00230</name>
</gene>
<dbReference type="EC" id="3.4.11.9" evidence="4"/>
<evidence type="ECO:0000256" key="1">
    <source>
        <dbReference type="ARBA" id="ARBA00001424"/>
    </source>
</evidence>
<dbReference type="GO" id="GO:0006508">
    <property type="term" value="P:proteolysis"/>
    <property type="evidence" value="ECO:0007669"/>
    <property type="project" value="TreeGrafter"/>
</dbReference>
<evidence type="ECO:0000256" key="8">
    <source>
        <dbReference type="RuleBase" id="RU000590"/>
    </source>
</evidence>
<comment type="similarity">
    <text evidence="3 8">Belongs to the peptidase M24B family.</text>
</comment>
<keyword evidence="7" id="KW-0464">Manganese</keyword>
<dbReference type="InterPro" id="IPR000994">
    <property type="entry name" value="Pept_M24"/>
</dbReference>
<dbReference type="Proteomes" id="UP000524246">
    <property type="component" value="Unassembled WGS sequence"/>
</dbReference>
<dbReference type="InterPro" id="IPR001131">
    <property type="entry name" value="Peptidase_M24B_aminopep-P_CS"/>
</dbReference>
<evidence type="ECO:0000256" key="4">
    <source>
        <dbReference type="ARBA" id="ARBA00012574"/>
    </source>
</evidence>
<keyword evidence="6" id="KW-0378">Hydrolase</keyword>
<dbReference type="InterPro" id="IPR029149">
    <property type="entry name" value="Creatin/AminoP/Spt16_N"/>
</dbReference>
<evidence type="ECO:0000256" key="3">
    <source>
        <dbReference type="ARBA" id="ARBA00008766"/>
    </source>
</evidence>
<name>A0A7X9FPN2_9DELT</name>
<comment type="catalytic activity">
    <reaction evidence="1">
        <text>Release of any N-terminal amino acid, including proline, that is linked to proline, even from a dipeptide or tripeptide.</text>
        <dbReference type="EC" id="3.4.11.9"/>
    </reaction>
</comment>
<dbReference type="EMBL" id="JAAZON010000008">
    <property type="protein sequence ID" value="NMC61571.1"/>
    <property type="molecule type" value="Genomic_DNA"/>
</dbReference>
<dbReference type="Pfam" id="PF00557">
    <property type="entry name" value="Peptidase_M24"/>
    <property type="match status" value="1"/>
</dbReference>
<dbReference type="InterPro" id="IPR052433">
    <property type="entry name" value="X-Pro_dipept-like"/>
</dbReference>
<protein>
    <recommendedName>
        <fullName evidence="4">Xaa-Pro aminopeptidase</fullName>
        <ecNumber evidence="4">3.4.11.9</ecNumber>
    </recommendedName>
</protein>
<feature type="domain" description="Aminopeptidase P N-terminal" evidence="9">
    <location>
        <begin position="1"/>
        <end position="132"/>
    </location>
</feature>
<dbReference type="SUPFAM" id="SSF53092">
    <property type="entry name" value="Creatinase/prolidase N-terminal domain"/>
    <property type="match status" value="1"/>
</dbReference>
<dbReference type="PANTHER" id="PTHR43226">
    <property type="entry name" value="XAA-PRO AMINOPEPTIDASE 3"/>
    <property type="match status" value="1"/>
</dbReference>
<dbReference type="Gene3D" id="3.40.350.10">
    <property type="entry name" value="Creatinase/prolidase N-terminal domain"/>
    <property type="match status" value="1"/>
</dbReference>
<evidence type="ECO:0000313" key="10">
    <source>
        <dbReference type="EMBL" id="NMC61571.1"/>
    </source>
</evidence>
<dbReference type="InterPro" id="IPR007865">
    <property type="entry name" value="Aminopep_P_N"/>
</dbReference>
<dbReference type="PANTHER" id="PTHR43226:SF4">
    <property type="entry name" value="XAA-PRO AMINOPEPTIDASE 3"/>
    <property type="match status" value="1"/>
</dbReference>
<dbReference type="AlphaFoldDB" id="A0A7X9FPN2"/>
<dbReference type="InterPro" id="IPR036005">
    <property type="entry name" value="Creatinase/aminopeptidase-like"/>
</dbReference>